<reference evidence="3 4" key="1">
    <citation type="submission" date="2018-03" db="EMBL/GenBank/DDBJ databases">
        <title>Genomic Encyclopedia of Archaeal and Bacterial Type Strains, Phase II (KMG-II): from individual species to whole genera.</title>
        <authorList>
            <person name="Goeker M."/>
        </authorList>
    </citation>
    <scope>NUCLEOTIDE SEQUENCE [LARGE SCALE GENOMIC DNA]</scope>
    <source>
        <strain evidence="3 4">DSM 45312</strain>
    </source>
</reference>
<keyword evidence="1" id="KW-1133">Transmembrane helix</keyword>
<feature type="transmembrane region" description="Helical" evidence="1">
    <location>
        <begin position="150"/>
        <end position="170"/>
    </location>
</feature>
<organism evidence="3 4">
    <name type="scientific">Murinocardiopsis flavida</name>
    <dbReference type="NCBI Taxonomy" id="645275"/>
    <lineage>
        <taxon>Bacteria</taxon>
        <taxon>Bacillati</taxon>
        <taxon>Actinomycetota</taxon>
        <taxon>Actinomycetes</taxon>
        <taxon>Streptosporangiales</taxon>
        <taxon>Nocardiopsidaceae</taxon>
        <taxon>Murinocardiopsis</taxon>
    </lineage>
</organism>
<accession>A0A2P8DRU0</accession>
<keyword evidence="4" id="KW-1185">Reference proteome</keyword>
<name>A0A2P8DRU0_9ACTN</name>
<feature type="domain" description="DUF1468" evidence="2">
    <location>
        <begin position="29"/>
        <end position="171"/>
    </location>
</feature>
<protein>
    <submittedName>
        <fullName evidence="3">Putative tricarboxylic transport membrane protein</fullName>
    </submittedName>
</protein>
<evidence type="ECO:0000259" key="2">
    <source>
        <dbReference type="Pfam" id="PF07331"/>
    </source>
</evidence>
<keyword evidence="1" id="KW-0472">Membrane</keyword>
<dbReference type="Pfam" id="PF07331">
    <property type="entry name" value="TctB"/>
    <property type="match status" value="1"/>
</dbReference>
<evidence type="ECO:0000313" key="3">
    <source>
        <dbReference type="EMBL" id="PSK99927.1"/>
    </source>
</evidence>
<evidence type="ECO:0000256" key="1">
    <source>
        <dbReference type="SAM" id="Phobius"/>
    </source>
</evidence>
<comment type="caution">
    <text evidence="3">The sequence shown here is derived from an EMBL/GenBank/DDBJ whole genome shotgun (WGS) entry which is preliminary data.</text>
</comment>
<sequence length="179" mass="18383">MSDAGAPPAAPAPGRSSHRTLRGRAELGVCAFLYLLAAVVLYDAASLGSDFTQRGPVGPAAVPTAVGILLIAVATLLTVDVLRGGRGAPEDSEDVDPDAPSDWRTLALLAGAFLTNVVLLDVAGWIISGALLFWGAAFALGSRHWIRDPLIAFAMSTGSYLLFSALGIWLPAGPFASGV</sequence>
<evidence type="ECO:0000313" key="4">
    <source>
        <dbReference type="Proteomes" id="UP000240542"/>
    </source>
</evidence>
<dbReference type="OrthoDB" id="5119225at2"/>
<dbReference type="Proteomes" id="UP000240542">
    <property type="component" value="Unassembled WGS sequence"/>
</dbReference>
<dbReference type="EMBL" id="PYGA01000002">
    <property type="protein sequence ID" value="PSK99927.1"/>
    <property type="molecule type" value="Genomic_DNA"/>
</dbReference>
<dbReference type="InterPro" id="IPR009936">
    <property type="entry name" value="DUF1468"/>
</dbReference>
<feature type="transmembrane region" description="Helical" evidence="1">
    <location>
        <begin position="62"/>
        <end position="82"/>
    </location>
</feature>
<dbReference type="AlphaFoldDB" id="A0A2P8DRU0"/>
<proteinExistence type="predicted"/>
<feature type="transmembrane region" description="Helical" evidence="1">
    <location>
        <begin position="25"/>
        <end position="42"/>
    </location>
</feature>
<gene>
    <name evidence="3" type="ORF">CLV63_10254</name>
</gene>
<dbReference type="RefSeq" id="WP_106581323.1">
    <property type="nucleotide sequence ID" value="NZ_PYGA01000002.1"/>
</dbReference>
<keyword evidence="1" id="KW-0812">Transmembrane</keyword>